<dbReference type="EMBL" id="HBUF01428181">
    <property type="protein sequence ID" value="CAG6741649.1"/>
    <property type="molecule type" value="Transcribed_RNA"/>
</dbReference>
<accession>A0A8D8Z650</accession>
<sequence>MFFLLLYYIPIESFILISQFPPTRPLPILCLLSRSLVHRIPPSPSPPSLSLSPHLLHLVTPIPFSLLPSFTPLSSSFFISSSHSFLSSTPLFLLEIQWKLMMKIETQFTARKKICSSVKKS</sequence>
<name>A0A8D8Z650_9HEMI</name>
<protein>
    <submittedName>
        <fullName evidence="1">Uncharacterized protein</fullName>
    </submittedName>
</protein>
<reference evidence="1" key="1">
    <citation type="submission" date="2021-05" db="EMBL/GenBank/DDBJ databases">
        <authorList>
            <person name="Alioto T."/>
            <person name="Alioto T."/>
            <person name="Gomez Garrido J."/>
        </authorList>
    </citation>
    <scope>NUCLEOTIDE SEQUENCE</scope>
</reference>
<proteinExistence type="predicted"/>
<evidence type="ECO:0000313" key="1">
    <source>
        <dbReference type="EMBL" id="CAG6741649.1"/>
    </source>
</evidence>
<dbReference type="AlphaFoldDB" id="A0A8D8Z650"/>
<organism evidence="1">
    <name type="scientific">Cacopsylla melanoneura</name>
    <dbReference type="NCBI Taxonomy" id="428564"/>
    <lineage>
        <taxon>Eukaryota</taxon>
        <taxon>Metazoa</taxon>
        <taxon>Ecdysozoa</taxon>
        <taxon>Arthropoda</taxon>
        <taxon>Hexapoda</taxon>
        <taxon>Insecta</taxon>
        <taxon>Pterygota</taxon>
        <taxon>Neoptera</taxon>
        <taxon>Paraneoptera</taxon>
        <taxon>Hemiptera</taxon>
        <taxon>Sternorrhyncha</taxon>
        <taxon>Psylloidea</taxon>
        <taxon>Psyllidae</taxon>
        <taxon>Psyllinae</taxon>
        <taxon>Cacopsylla</taxon>
    </lineage>
</organism>